<organism evidence="1">
    <name type="scientific">freshwater metagenome</name>
    <dbReference type="NCBI Taxonomy" id="449393"/>
    <lineage>
        <taxon>unclassified sequences</taxon>
        <taxon>metagenomes</taxon>
        <taxon>ecological metagenomes</taxon>
    </lineage>
</organism>
<name>A0A6J7IMY1_9ZZZZ</name>
<proteinExistence type="predicted"/>
<gene>
    <name evidence="1" type="ORF">UFOPK3684_01044</name>
</gene>
<evidence type="ECO:0000313" key="1">
    <source>
        <dbReference type="EMBL" id="CAB4932623.1"/>
    </source>
</evidence>
<dbReference type="InterPro" id="IPR029063">
    <property type="entry name" value="SAM-dependent_MTases_sf"/>
</dbReference>
<dbReference type="Pfam" id="PF13578">
    <property type="entry name" value="Methyltransf_24"/>
    <property type="match status" value="1"/>
</dbReference>
<dbReference type="AlphaFoldDB" id="A0A6J7IMY1"/>
<reference evidence="1" key="1">
    <citation type="submission" date="2020-05" db="EMBL/GenBank/DDBJ databases">
        <authorList>
            <person name="Chiriac C."/>
            <person name="Salcher M."/>
            <person name="Ghai R."/>
            <person name="Kavagutti S V."/>
        </authorList>
    </citation>
    <scope>NUCLEOTIDE SEQUENCE</scope>
</reference>
<protein>
    <submittedName>
        <fullName evidence="1">Unannotated protein</fullName>
    </submittedName>
</protein>
<accession>A0A6J7IMY1</accession>
<dbReference type="EMBL" id="CAFBMZ010000078">
    <property type="protein sequence ID" value="CAB4932623.1"/>
    <property type="molecule type" value="Genomic_DNA"/>
</dbReference>
<dbReference type="SUPFAM" id="SSF53335">
    <property type="entry name" value="S-adenosyl-L-methionine-dependent methyltransferases"/>
    <property type="match status" value="1"/>
</dbReference>
<sequence>MKITIDAGRVNKREPIYTNAIAEVKYLETHQGHAFPTHQLAEIERFLPQSVANSVETGCGKSTVMFSNISKNHRVFAIDDRNGESSSVNFFMNHPLTKKKNIDINYGPTQKTLPNFNHGVEYDIALIDGAHAYPFAEIDYLSIYPWLKLGTGLLIIDDVTIHTVARLADFLFEDEMFEFIALINWTAIFRRTKSATFPMDGDGWDKQMYNRKRRHNNNDFYIGGKKLDFFTSLRIAGMNLDELVHTHIDQAWLRDKK</sequence>
<dbReference type="Gene3D" id="3.40.50.150">
    <property type="entry name" value="Vaccinia Virus protein VP39"/>
    <property type="match status" value="1"/>
</dbReference>